<name>A0ABV0NWY4_9TELE</name>
<keyword evidence="4" id="KW-1185">Reference proteome</keyword>
<dbReference type="Proteomes" id="UP001476798">
    <property type="component" value="Unassembled WGS sequence"/>
</dbReference>
<keyword evidence="2" id="KW-0472">Membrane</keyword>
<feature type="region of interest" description="Disordered" evidence="1">
    <location>
        <begin position="79"/>
        <end position="111"/>
    </location>
</feature>
<gene>
    <name evidence="3" type="ORF">GOODEAATRI_022444</name>
</gene>
<reference evidence="3 4" key="1">
    <citation type="submission" date="2021-06" db="EMBL/GenBank/DDBJ databases">
        <authorList>
            <person name="Palmer J.M."/>
        </authorList>
    </citation>
    <scope>NUCLEOTIDE SEQUENCE [LARGE SCALE GENOMIC DNA]</scope>
    <source>
        <strain evidence="3 4">GA_2019</strain>
        <tissue evidence="3">Muscle</tissue>
    </source>
</reference>
<evidence type="ECO:0000313" key="4">
    <source>
        <dbReference type="Proteomes" id="UP001476798"/>
    </source>
</evidence>
<evidence type="ECO:0000256" key="2">
    <source>
        <dbReference type="SAM" id="Phobius"/>
    </source>
</evidence>
<evidence type="ECO:0000256" key="1">
    <source>
        <dbReference type="SAM" id="MobiDB-lite"/>
    </source>
</evidence>
<organism evidence="3 4">
    <name type="scientific">Goodea atripinnis</name>
    <dbReference type="NCBI Taxonomy" id="208336"/>
    <lineage>
        <taxon>Eukaryota</taxon>
        <taxon>Metazoa</taxon>
        <taxon>Chordata</taxon>
        <taxon>Craniata</taxon>
        <taxon>Vertebrata</taxon>
        <taxon>Euteleostomi</taxon>
        <taxon>Actinopterygii</taxon>
        <taxon>Neopterygii</taxon>
        <taxon>Teleostei</taxon>
        <taxon>Neoteleostei</taxon>
        <taxon>Acanthomorphata</taxon>
        <taxon>Ovalentaria</taxon>
        <taxon>Atherinomorphae</taxon>
        <taxon>Cyprinodontiformes</taxon>
        <taxon>Goodeidae</taxon>
        <taxon>Goodea</taxon>
    </lineage>
</organism>
<sequence>MPDFNYYSACLGFGLSVLFGASQISFLLVASPLSKLPPPASSKQITPEASLWSFTAAPTSSALTCLPVLQLPPPKPQTVNLIHSPWKPPSRKKSTLSSHHLDLDPSSKSTL</sequence>
<protein>
    <recommendedName>
        <fullName evidence="5">ATP synthase F0 subunit 8</fullName>
    </recommendedName>
</protein>
<feature type="transmembrane region" description="Helical" evidence="2">
    <location>
        <begin position="6"/>
        <end position="29"/>
    </location>
</feature>
<evidence type="ECO:0008006" key="5">
    <source>
        <dbReference type="Google" id="ProtNLM"/>
    </source>
</evidence>
<keyword evidence="2" id="KW-0812">Transmembrane</keyword>
<accession>A0ABV0NWY4</accession>
<comment type="caution">
    <text evidence="3">The sequence shown here is derived from an EMBL/GenBank/DDBJ whole genome shotgun (WGS) entry which is preliminary data.</text>
</comment>
<proteinExistence type="predicted"/>
<dbReference type="EMBL" id="JAHRIO010052272">
    <property type="protein sequence ID" value="MEQ2175898.1"/>
    <property type="molecule type" value="Genomic_DNA"/>
</dbReference>
<evidence type="ECO:0000313" key="3">
    <source>
        <dbReference type="EMBL" id="MEQ2175898.1"/>
    </source>
</evidence>
<keyword evidence="2" id="KW-1133">Transmembrane helix</keyword>